<evidence type="ECO:0000256" key="2">
    <source>
        <dbReference type="ARBA" id="ARBA00023180"/>
    </source>
</evidence>
<evidence type="ECO:0000256" key="5">
    <source>
        <dbReference type="SAM" id="SignalP"/>
    </source>
</evidence>
<evidence type="ECO:0000259" key="6">
    <source>
        <dbReference type="Pfam" id="PF02225"/>
    </source>
</evidence>
<dbReference type="Pfam" id="PF02225">
    <property type="entry name" value="PA"/>
    <property type="match status" value="1"/>
</dbReference>
<reference evidence="7" key="1">
    <citation type="submission" date="2021-01" db="EMBL/GenBank/DDBJ databases">
        <authorList>
            <person name="Corre E."/>
            <person name="Pelletier E."/>
            <person name="Niang G."/>
            <person name="Scheremetjew M."/>
            <person name="Finn R."/>
            <person name="Kale V."/>
            <person name="Holt S."/>
            <person name="Cochrane G."/>
            <person name="Meng A."/>
            <person name="Brown T."/>
            <person name="Cohen L."/>
        </authorList>
    </citation>
    <scope>NUCLEOTIDE SEQUENCE</scope>
    <source>
        <strain evidence="7">GSBS06</strain>
    </source>
</reference>
<protein>
    <recommendedName>
        <fullName evidence="6">PA domain-containing protein</fullName>
    </recommendedName>
</protein>
<dbReference type="InterPro" id="IPR003137">
    <property type="entry name" value="PA_domain"/>
</dbReference>
<dbReference type="AlphaFoldDB" id="A0A7S3PJH8"/>
<accession>A0A7S3PJH8</accession>
<gene>
    <name evidence="7" type="ORF">ASTO00021_LOCUS11462</name>
</gene>
<dbReference type="PANTHER" id="PTHR22702:SF1">
    <property type="entry name" value="PROTEASE-ASSOCIATED DOMAIN-CONTAINING PROTEIN 1"/>
    <property type="match status" value="1"/>
</dbReference>
<feature type="region of interest" description="Disordered" evidence="3">
    <location>
        <begin position="237"/>
        <end position="299"/>
    </location>
</feature>
<keyword evidence="1 5" id="KW-0732">Signal</keyword>
<keyword evidence="2" id="KW-0325">Glycoprotein</keyword>
<dbReference type="PANTHER" id="PTHR22702">
    <property type="entry name" value="PROTEASE-ASSOCIATED DOMAIN-CONTAINING PROTEIN"/>
    <property type="match status" value="1"/>
</dbReference>
<name>A0A7S3PJH8_9STRA</name>
<sequence>MGWSTKKLRSRSVLRICLLLLSCIKAGAVHVAEPCCSDEAQTNAKFGPLLPESSPGIVGEIVVAGFGCSASNSDMRSVSESWNKIFLVQRGGGCSFSAKVLNAQQKGAKAVIVYDDRVEPLVQMASNGPEVSSIRIPSVFISKHAGERLIREKAHIASLSRRDSLPDISIFDPPILVVVWMFIMTFVFLVVLGVSITVRQVCCFGINGNRRRYYNVDEPSESQSAHDGDDFYYEDLSESDESDYDKEGGVESDRESVDDSAHNNDNGGDNDDDDDNGNASTVRLNLSGNNMMEPLLTSV</sequence>
<feature type="chain" id="PRO_5030548544" description="PA domain-containing protein" evidence="5">
    <location>
        <begin position="29"/>
        <end position="299"/>
    </location>
</feature>
<keyword evidence="4" id="KW-0812">Transmembrane</keyword>
<proteinExistence type="predicted"/>
<dbReference type="Gene3D" id="3.50.30.30">
    <property type="match status" value="1"/>
</dbReference>
<evidence type="ECO:0000256" key="4">
    <source>
        <dbReference type="SAM" id="Phobius"/>
    </source>
</evidence>
<evidence type="ECO:0000256" key="3">
    <source>
        <dbReference type="SAM" id="MobiDB-lite"/>
    </source>
</evidence>
<feature type="signal peptide" evidence="5">
    <location>
        <begin position="1"/>
        <end position="28"/>
    </location>
</feature>
<feature type="domain" description="PA" evidence="6">
    <location>
        <begin position="59"/>
        <end position="149"/>
    </location>
</feature>
<evidence type="ECO:0000313" key="7">
    <source>
        <dbReference type="EMBL" id="CAE0441331.1"/>
    </source>
</evidence>
<dbReference type="EMBL" id="HBIN01015103">
    <property type="protein sequence ID" value="CAE0441331.1"/>
    <property type="molecule type" value="Transcribed_RNA"/>
</dbReference>
<dbReference type="InterPro" id="IPR046450">
    <property type="entry name" value="PA_dom_sf"/>
</dbReference>
<feature type="compositionally biased region" description="Basic and acidic residues" evidence="3">
    <location>
        <begin position="245"/>
        <end position="262"/>
    </location>
</feature>
<evidence type="ECO:0000256" key="1">
    <source>
        <dbReference type="ARBA" id="ARBA00022729"/>
    </source>
</evidence>
<dbReference type="SUPFAM" id="SSF52025">
    <property type="entry name" value="PA domain"/>
    <property type="match status" value="1"/>
</dbReference>
<feature type="transmembrane region" description="Helical" evidence="4">
    <location>
        <begin position="175"/>
        <end position="202"/>
    </location>
</feature>
<feature type="compositionally biased region" description="Polar residues" evidence="3">
    <location>
        <begin position="279"/>
        <end position="290"/>
    </location>
</feature>
<keyword evidence="4" id="KW-1133">Transmembrane helix</keyword>
<organism evidence="7">
    <name type="scientific">Aplanochytrium stocchinoi</name>
    <dbReference type="NCBI Taxonomy" id="215587"/>
    <lineage>
        <taxon>Eukaryota</taxon>
        <taxon>Sar</taxon>
        <taxon>Stramenopiles</taxon>
        <taxon>Bigyra</taxon>
        <taxon>Labyrinthulomycetes</taxon>
        <taxon>Thraustochytrida</taxon>
        <taxon>Thraustochytriidae</taxon>
        <taxon>Aplanochytrium</taxon>
    </lineage>
</organism>
<keyword evidence="4" id="KW-0472">Membrane</keyword>